<evidence type="ECO:0000313" key="2">
    <source>
        <dbReference type="EMBL" id="KAA6328555.1"/>
    </source>
</evidence>
<evidence type="ECO:0000259" key="1">
    <source>
        <dbReference type="Pfam" id="PF03235"/>
    </source>
</evidence>
<comment type="caution">
    <text evidence="2">The sequence shown here is derived from an EMBL/GenBank/DDBJ whole genome shotgun (WGS) entry which is preliminary data.</text>
</comment>
<protein>
    <recommendedName>
        <fullName evidence="1">GmrSD restriction endonucleases N-terminal domain-containing protein</fullName>
    </recommendedName>
</protein>
<proteinExistence type="predicted"/>
<sequence length="76" mass="8989">MAENNIGLKSISELLGMNFFIPSYQRGYRWDRQQVEDLLNDIYLFATKKGKSEKEFYCLQPIVARKCTNEEIKHNN</sequence>
<dbReference type="Pfam" id="PF03235">
    <property type="entry name" value="GmrSD_N"/>
    <property type="match status" value="1"/>
</dbReference>
<organism evidence="2">
    <name type="scientific">termite gut metagenome</name>
    <dbReference type="NCBI Taxonomy" id="433724"/>
    <lineage>
        <taxon>unclassified sequences</taxon>
        <taxon>metagenomes</taxon>
        <taxon>organismal metagenomes</taxon>
    </lineage>
</organism>
<dbReference type="InterPro" id="IPR004919">
    <property type="entry name" value="GmrSD_N"/>
</dbReference>
<dbReference type="EMBL" id="SNRY01001800">
    <property type="protein sequence ID" value="KAA6328555.1"/>
    <property type="molecule type" value="Genomic_DNA"/>
</dbReference>
<accession>A0A5J4R4Q7</accession>
<feature type="non-terminal residue" evidence="2">
    <location>
        <position position="76"/>
    </location>
</feature>
<reference evidence="2" key="1">
    <citation type="submission" date="2019-03" db="EMBL/GenBank/DDBJ databases">
        <title>Single cell metagenomics reveals metabolic interactions within the superorganism composed of flagellate Streblomastix strix and complex community of Bacteroidetes bacteria on its surface.</title>
        <authorList>
            <person name="Treitli S.C."/>
            <person name="Kolisko M."/>
            <person name="Husnik F."/>
            <person name="Keeling P."/>
            <person name="Hampl V."/>
        </authorList>
    </citation>
    <scope>NUCLEOTIDE SEQUENCE</scope>
    <source>
        <strain evidence="2">STM</strain>
    </source>
</reference>
<feature type="domain" description="GmrSD restriction endonucleases N-terminal" evidence="1">
    <location>
        <begin position="13"/>
        <end position="64"/>
    </location>
</feature>
<dbReference type="AlphaFoldDB" id="A0A5J4R4Q7"/>
<name>A0A5J4R4Q7_9ZZZZ</name>
<gene>
    <name evidence="2" type="ORF">EZS27_022565</name>
</gene>